<keyword evidence="7 8" id="KW-0472">Membrane</keyword>
<feature type="repeat" description="Solcar" evidence="8">
    <location>
        <begin position="35"/>
        <end position="124"/>
    </location>
</feature>
<dbReference type="GeneID" id="9687847"/>
<dbReference type="GO" id="GO:0055085">
    <property type="term" value="P:transmembrane transport"/>
    <property type="evidence" value="ECO:0007669"/>
    <property type="project" value="InterPro"/>
</dbReference>
<comment type="subcellular location">
    <subcellularLocation>
        <location evidence="1">Membrane</location>
        <topology evidence="1">Multi-pass membrane protein</topology>
    </subcellularLocation>
</comment>
<feature type="repeat" description="Solcar" evidence="8">
    <location>
        <begin position="131"/>
        <end position="224"/>
    </location>
</feature>
<dbReference type="Gene3D" id="1.50.40.10">
    <property type="entry name" value="Mitochondrial carrier domain"/>
    <property type="match status" value="2"/>
</dbReference>
<keyword evidence="6" id="KW-1133">Transmembrane helix</keyword>
<organism evidence="12">
    <name type="scientific">Micromonas pusilla (strain CCMP1545)</name>
    <name type="common">Picoplanktonic green alga</name>
    <dbReference type="NCBI Taxonomy" id="564608"/>
    <lineage>
        <taxon>Eukaryota</taxon>
        <taxon>Viridiplantae</taxon>
        <taxon>Chlorophyta</taxon>
        <taxon>Mamiellophyceae</taxon>
        <taxon>Mamiellales</taxon>
        <taxon>Mamiellaceae</taxon>
        <taxon>Micromonas</taxon>
    </lineage>
</organism>
<dbReference type="InterPro" id="IPR002067">
    <property type="entry name" value="MCP"/>
</dbReference>
<evidence type="ECO:0000256" key="8">
    <source>
        <dbReference type="PROSITE-ProRule" id="PRU00282"/>
    </source>
</evidence>
<sequence length="346" mass="34789">MGADPPPSRGGGDAADASTSSRAASASSSSSSSSSFFSSTAIAGGVSGVAARAVTHPFDTVKTRMQLRGVALASHRHASALAAIASIARLEGIPGFYRGFGAVLTGVPFASSAYFVGYEAARAIAPPSLVGATPSYALAGMAAQALASVVYTPVDVVKERLQAREALGSAGAGASYRGTADAYRTIVKNEGVTRGLFRGYWASNLTWWPFSVVYFVCYEHGRDALCGVLNGGGGGGGGNGRDGGVIVTKETLSPATSGGVGMIAAAVATAATNPLDTAKTRLQVMAASSCGGNAPAENVFSVMAKIARKEGPRALMNGATARVAAVAPGSAISFFVYETAKGWLQT</sequence>
<dbReference type="AlphaFoldDB" id="C1N3N9"/>
<evidence type="ECO:0000256" key="1">
    <source>
        <dbReference type="ARBA" id="ARBA00004141"/>
    </source>
</evidence>
<dbReference type="Pfam" id="PF00153">
    <property type="entry name" value="Mito_carr"/>
    <property type="match status" value="3"/>
</dbReference>
<dbReference type="KEGG" id="mpp:MICPUCDRAFT_52245"/>
<feature type="repeat" description="Solcar" evidence="8">
    <location>
        <begin position="252"/>
        <end position="343"/>
    </location>
</feature>
<evidence type="ECO:0000256" key="4">
    <source>
        <dbReference type="ARBA" id="ARBA00022692"/>
    </source>
</evidence>
<dbReference type="RefSeq" id="XP_003062407.1">
    <property type="nucleotide sequence ID" value="XM_003062361.1"/>
</dbReference>
<evidence type="ECO:0000256" key="3">
    <source>
        <dbReference type="ARBA" id="ARBA00022448"/>
    </source>
</evidence>
<evidence type="ECO:0000256" key="5">
    <source>
        <dbReference type="ARBA" id="ARBA00022737"/>
    </source>
</evidence>
<comment type="similarity">
    <text evidence="2 9">Belongs to the mitochondrial carrier (TC 2.A.29) family.</text>
</comment>
<protein>
    <submittedName>
        <fullName evidence="11">Mitochondrial carrier family</fullName>
    </submittedName>
</protein>
<dbReference type="PANTHER" id="PTHR45667">
    <property type="entry name" value="S-ADENOSYLMETHIONINE MITOCHONDRIAL CARRIER PROTEIN"/>
    <property type="match status" value="1"/>
</dbReference>
<feature type="compositionally biased region" description="Low complexity" evidence="10">
    <location>
        <begin position="14"/>
        <end position="36"/>
    </location>
</feature>
<evidence type="ECO:0000313" key="11">
    <source>
        <dbReference type="EMBL" id="EEH53226.1"/>
    </source>
</evidence>
<dbReference type="OrthoDB" id="276989at2759"/>
<accession>C1N3N9</accession>
<dbReference type="EMBL" id="GG663746">
    <property type="protein sequence ID" value="EEH53226.1"/>
    <property type="molecule type" value="Genomic_DNA"/>
</dbReference>
<dbReference type="Proteomes" id="UP000001876">
    <property type="component" value="Unassembled WGS sequence"/>
</dbReference>
<evidence type="ECO:0000256" key="2">
    <source>
        <dbReference type="ARBA" id="ARBA00006375"/>
    </source>
</evidence>
<keyword evidence="4 8" id="KW-0812">Transmembrane</keyword>
<gene>
    <name evidence="11" type="ORF">MICPUCDRAFT_52245</name>
</gene>
<name>C1N3N9_MICPC</name>
<dbReference type="STRING" id="564608.C1N3N9"/>
<reference evidence="11 12" key="1">
    <citation type="journal article" date="2009" name="Science">
        <title>Green evolution and dynamic adaptations revealed by genomes of the marine picoeukaryotes Micromonas.</title>
        <authorList>
            <person name="Worden A.Z."/>
            <person name="Lee J.H."/>
            <person name="Mock T."/>
            <person name="Rouze P."/>
            <person name="Simmons M.P."/>
            <person name="Aerts A.L."/>
            <person name="Allen A.E."/>
            <person name="Cuvelier M.L."/>
            <person name="Derelle E."/>
            <person name="Everett M.V."/>
            <person name="Foulon E."/>
            <person name="Grimwood J."/>
            <person name="Gundlach H."/>
            <person name="Henrissat B."/>
            <person name="Napoli C."/>
            <person name="McDonald S.M."/>
            <person name="Parker M.S."/>
            <person name="Rombauts S."/>
            <person name="Salamov A."/>
            <person name="Von Dassow P."/>
            <person name="Badger J.H."/>
            <person name="Coutinho P.M."/>
            <person name="Demir E."/>
            <person name="Dubchak I."/>
            <person name="Gentemann C."/>
            <person name="Eikrem W."/>
            <person name="Gready J.E."/>
            <person name="John U."/>
            <person name="Lanier W."/>
            <person name="Lindquist E.A."/>
            <person name="Lucas S."/>
            <person name="Mayer K.F."/>
            <person name="Moreau H."/>
            <person name="Not F."/>
            <person name="Otillar R."/>
            <person name="Panaud O."/>
            <person name="Pangilinan J."/>
            <person name="Paulsen I."/>
            <person name="Piegu B."/>
            <person name="Poliakov A."/>
            <person name="Robbens S."/>
            <person name="Schmutz J."/>
            <person name="Toulza E."/>
            <person name="Wyss T."/>
            <person name="Zelensky A."/>
            <person name="Zhou K."/>
            <person name="Armbrust E.V."/>
            <person name="Bhattacharya D."/>
            <person name="Goodenough U.W."/>
            <person name="Van de Peer Y."/>
            <person name="Grigoriev I.V."/>
        </authorList>
    </citation>
    <scope>NUCLEOTIDE SEQUENCE [LARGE SCALE GENOMIC DNA]</scope>
    <source>
        <strain evidence="11 12">CCMP1545</strain>
    </source>
</reference>
<feature type="region of interest" description="Disordered" evidence="10">
    <location>
        <begin position="1"/>
        <end position="36"/>
    </location>
</feature>
<keyword evidence="12" id="KW-1185">Reference proteome</keyword>
<dbReference type="GO" id="GO:0016020">
    <property type="term" value="C:membrane"/>
    <property type="evidence" value="ECO:0007669"/>
    <property type="project" value="UniProtKB-SubCell"/>
</dbReference>
<dbReference type="PROSITE" id="PS50920">
    <property type="entry name" value="SOLCAR"/>
    <property type="match status" value="3"/>
</dbReference>
<evidence type="ECO:0000256" key="7">
    <source>
        <dbReference type="ARBA" id="ARBA00023136"/>
    </source>
</evidence>
<proteinExistence type="inferred from homology"/>
<dbReference type="PRINTS" id="PR00926">
    <property type="entry name" value="MITOCARRIER"/>
</dbReference>
<dbReference type="eggNOG" id="KOG0756">
    <property type="taxonomic scope" value="Eukaryota"/>
</dbReference>
<keyword evidence="3 9" id="KW-0813">Transport</keyword>
<evidence type="ECO:0000256" key="10">
    <source>
        <dbReference type="SAM" id="MobiDB-lite"/>
    </source>
</evidence>
<dbReference type="SUPFAM" id="SSF103506">
    <property type="entry name" value="Mitochondrial carrier"/>
    <property type="match status" value="1"/>
</dbReference>
<evidence type="ECO:0000313" key="12">
    <source>
        <dbReference type="Proteomes" id="UP000001876"/>
    </source>
</evidence>
<dbReference type="InterPro" id="IPR018108">
    <property type="entry name" value="MCP_transmembrane"/>
</dbReference>
<keyword evidence="5" id="KW-0677">Repeat</keyword>
<evidence type="ECO:0000256" key="6">
    <source>
        <dbReference type="ARBA" id="ARBA00022989"/>
    </source>
</evidence>
<dbReference type="InterPro" id="IPR023395">
    <property type="entry name" value="MCP_dom_sf"/>
</dbReference>
<evidence type="ECO:0000256" key="9">
    <source>
        <dbReference type="RuleBase" id="RU000488"/>
    </source>
</evidence>
<dbReference type="OMA" id="VWVPIDV"/>